<dbReference type="STRING" id="301148.B4135_1132"/>
<gene>
    <name evidence="5" type="ORF">B4135_1132</name>
</gene>
<dbReference type="OrthoDB" id="9804819at2"/>
<dbReference type="SUPFAM" id="SSF52540">
    <property type="entry name" value="P-loop containing nucleoside triphosphate hydrolases"/>
    <property type="match status" value="1"/>
</dbReference>
<dbReference type="CDD" id="cd03230">
    <property type="entry name" value="ABC_DR_subfamily_A"/>
    <property type="match status" value="1"/>
</dbReference>
<dbReference type="Gene3D" id="3.40.50.300">
    <property type="entry name" value="P-loop containing nucleotide triphosphate hydrolases"/>
    <property type="match status" value="1"/>
</dbReference>
<name>A0A150MED2_9BACI</name>
<keyword evidence="1" id="KW-0813">Transport</keyword>
<dbReference type="InterPro" id="IPR003439">
    <property type="entry name" value="ABC_transporter-like_ATP-bd"/>
</dbReference>
<evidence type="ECO:0000313" key="5">
    <source>
        <dbReference type="EMBL" id="KYD22649.1"/>
    </source>
</evidence>
<sequence length="303" mass="34412">MIVVDARDLVKSYGRTKILKNMTFSIEENTITGVVGRNGAGKTTLLKIIAGYLRETSGQIQVFSRRPFNNLFVSTNSIFIDDQISLPDSLTLNEILETAGSFYKNWNHHLAKGLLDYFSLRPDQYHRNLSKGMKSTFHMILGLASRSPLTIFDEPTSGMDAAIRKDFYRALLKDYLAHPRTILLSSHHLQEIEDLLENVLLIDDGKALLHISADDLKKWAIGLKGKRETIERCVKNREILHEQELGFDLVYTVVRNDFPEDELARMMSWGVEASPVSSSDTCVYLTKKRKGGIDDVFRRSETV</sequence>
<dbReference type="RefSeq" id="WP_061567940.1">
    <property type="nucleotide sequence ID" value="NZ_LQYT01000009.1"/>
</dbReference>
<keyword evidence="2" id="KW-0547">Nucleotide-binding</keyword>
<dbReference type="EMBL" id="LQYT01000009">
    <property type="protein sequence ID" value="KYD22649.1"/>
    <property type="molecule type" value="Genomic_DNA"/>
</dbReference>
<evidence type="ECO:0000256" key="2">
    <source>
        <dbReference type="ARBA" id="ARBA00022741"/>
    </source>
</evidence>
<reference evidence="5 6" key="1">
    <citation type="submission" date="2016-01" db="EMBL/GenBank/DDBJ databases">
        <title>Draft Genome Sequences of Seven Thermophilic Sporeformers Isolated from Foods.</title>
        <authorList>
            <person name="Berendsen E.M."/>
            <person name="Wells-Bennik M.H."/>
            <person name="Krawcyk A.O."/>
            <person name="De Jong A."/>
            <person name="Holsappel S."/>
            <person name="Eijlander R.T."/>
            <person name="Kuipers O.P."/>
        </authorList>
    </citation>
    <scope>NUCLEOTIDE SEQUENCE [LARGE SCALE GENOMIC DNA]</scope>
    <source>
        <strain evidence="5 6">B4135</strain>
    </source>
</reference>
<proteinExistence type="predicted"/>
<dbReference type="PROSITE" id="PS50893">
    <property type="entry name" value="ABC_TRANSPORTER_2"/>
    <property type="match status" value="1"/>
</dbReference>
<dbReference type="PANTHER" id="PTHR42939">
    <property type="entry name" value="ABC TRANSPORTER ATP-BINDING PROTEIN ALBC-RELATED"/>
    <property type="match status" value="1"/>
</dbReference>
<organism evidence="5 6">
    <name type="scientific">Caldibacillus debilis</name>
    <dbReference type="NCBI Taxonomy" id="301148"/>
    <lineage>
        <taxon>Bacteria</taxon>
        <taxon>Bacillati</taxon>
        <taxon>Bacillota</taxon>
        <taxon>Bacilli</taxon>
        <taxon>Bacillales</taxon>
        <taxon>Bacillaceae</taxon>
        <taxon>Caldibacillus</taxon>
    </lineage>
</organism>
<evidence type="ECO:0000313" key="6">
    <source>
        <dbReference type="Proteomes" id="UP000075683"/>
    </source>
</evidence>
<dbReference type="SMART" id="SM00382">
    <property type="entry name" value="AAA"/>
    <property type="match status" value="1"/>
</dbReference>
<dbReference type="PANTHER" id="PTHR42939:SF1">
    <property type="entry name" value="ABC TRANSPORTER ATP-BINDING PROTEIN ALBC-RELATED"/>
    <property type="match status" value="1"/>
</dbReference>
<dbReference type="GO" id="GO:0016887">
    <property type="term" value="F:ATP hydrolysis activity"/>
    <property type="evidence" value="ECO:0007669"/>
    <property type="project" value="InterPro"/>
</dbReference>
<dbReference type="InterPro" id="IPR003593">
    <property type="entry name" value="AAA+_ATPase"/>
</dbReference>
<dbReference type="InterPro" id="IPR027417">
    <property type="entry name" value="P-loop_NTPase"/>
</dbReference>
<feature type="domain" description="ABC transporter" evidence="4">
    <location>
        <begin position="4"/>
        <end position="229"/>
    </location>
</feature>
<evidence type="ECO:0000256" key="1">
    <source>
        <dbReference type="ARBA" id="ARBA00022448"/>
    </source>
</evidence>
<evidence type="ECO:0000259" key="4">
    <source>
        <dbReference type="PROSITE" id="PS50893"/>
    </source>
</evidence>
<dbReference type="Proteomes" id="UP000075683">
    <property type="component" value="Unassembled WGS sequence"/>
</dbReference>
<dbReference type="AlphaFoldDB" id="A0A150MED2"/>
<protein>
    <recommendedName>
        <fullName evidence="4">ABC transporter domain-containing protein</fullName>
    </recommendedName>
</protein>
<keyword evidence="3" id="KW-0067">ATP-binding</keyword>
<dbReference type="PATRIC" id="fig|301148.3.peg.95"/>
<dbReference type="InterPro" id="IPR051782">
    <property type="entry name" value="ABC_Transporter_VariousFunc"/>
</dbReference>
<accession>A0A150MED2</accession>
<dbReference type="Pfam" id="PF00005">
    <property type="entry name" value="ABC_tran"/>
    <property type="match status" value="1"/>
</dbReference>
<comment type="caution">
    <text evidence="5">The sequence shown here is derived from an EMBL/GenBank/DDBJ whole genome shotgun (WGS) entry which is preliminary data.</text>
</comment>
<evidence type="ECO:0000256" key="3">
    <source>
        <dbReference type="ARBA" id="ARBA00022840"/>
    </source>
</evidence>
<dbReference type="GO" id="GO:0005524">
    <property type="term" value="F:ATP binding"/>
    <property type="evidence" value="ECO:0007669"/>
    <property type="project" value="UniProtKB-KW"/>
</dbReference>